<gene>
    <name evidence="3" type="ORF">AWW66_09315</name>
</gene>
<dbReference type="PANTHER" id="PTHR42930">
    <property type="entry name" value="PHOSPHATE-SPECIFIC TRANSPORT SYSTEM ACCESSORY PROTEIN PHOU"/>
    <property type="match status" value="1"/>
</dbReference>
<feature type="domain" description="PhoU" evidence="2">
    <location>
        <begin position="124"/>
        <end position="204"/>
    </location>
</feature>
<sequence length="212" mass="22812">MSRYTHLADFDQLAGMLAVASRDLCPVIRRASAALLEVDAEAGRTVRAEVAVARELHDRIDGSVPAVLARRQPVASDLRLIVAGLRMNGDMRRMGALAGHIAGVALARYPEPALPAQVRPTFVAMADAAARLADKAALVLATRDRVDAIQAGLDDDVLDALQRSLFTKLTDDWPYGIPAAVDVAMLGRYYERFADHAVGVARQVAYLVLGSR</sequence>
<organism evidence="3 4">
    <name type="scientific">Micromonospora rosaria</name>
    <dbReference type="NCBI Taxonomy" id="47874"/>
    <lineage>
        <taxon>Bacteria</taxon>
        <taxon>Bacillati</taxon>
        <taxon>Actinomycetota</taxon>
        <taxon>Actinomycetes</taxon>
        <taxon>Micromonosporales</taxon>
        <taxon>Micromonosporaceae</taxon>
        <taxon>Micromonospora</taxon>
    </lineage>
</organism>
<dbReference type="GO" id="GO:0030643">
    <property type="term" value="P:intracellular phosphate ion homeostasis"/>
    <property type="evidence" value="ECO:0007669"/>
    <property type="project" value="InterPro"/>
</dbReference>
<dbReference type="EMBL" id="LRQV01000023">
    <property type="protein sequence ID" value="KXK62263.1"/>
    <property type="molecule type" value="Genomic_DNA"/>
</dbReference>
<evidence type="ECO:0000259" key="2">
    <source>
        <dbReference type="Pfam" id="PF01895"/>
    </source>
</evidence>
<dbReference type="Proteomes" id="UP000070620">
    <property type="component" value="Unassembled WGS sequence"/>
</dbReference>
<dbReference type="InterPro" id="IPR026022">
    <property type="entry name" value="PhoU_dom"/>
</dbReference>
<name>A0A136PV73_9ACTN</name>
<dbReference type="Pfam" id="PF01895">
    <property type="entry name" value="PhoU"/>
    <property type="match status" value="2"/>
</dbReference>
<protein>
    <submittedName>
        <fullName evidence="3">PhoU family transcriptional regulator</fullName>
    </submittedName>
</protein>
<dbReference type="PANTHER" id="PTHR42930:SF3">
    <property type="entry name" value="PHOSPHATE-SPECIFIC TRANSPORT SYSTEM ACCESSORY PROTEIN PHOU"/>
    <property type="match status" value="1"/>
</dbReference>
<dbReference type="InterPro" id="IPR028366">
    <property type="entry name" value="PhoU"/>
</dbReference>
<keyword evidence="1" id="KW-0813">Transport</keyword>
<reference evidence="3 4" key="1">
    <citation type="submission" date="2016-01" db="EMBL/GenBank/DDBJ databases">
        <title>Whole genome sequence and analysis of Micromonospora rosaria DSM 803, which can produce antibacterial substance rosamicin.</title>
        <authorList>
            <person name="Yang H."/>
            <person name="He X."/>
            <person name="Zhu D."/>
        </authorList>
    </citation>
    <scope>NUCLEOTIDE SEQUENCE [LARGE SCALE GENOMIC DNA]</scope>
    <source>
        <strain evidence="3 4">DSM 803</strain>
    </source>
</reference>
<evidence type="ECO:0000256" key="1">
    <source>
        <dbReference type="ARBA" id="ARBA00022592"/>
    </source>
</evidence>
<dbReference type="InterPro" id="IPR038078">
    <property type="entry name" value="PhoU-like_sf"/>
</dbReference>
<evidence type="ECO:0000313" key="3">
    <source>
        <dbReference type="EMBL" id="KXK62263.1"/>
    </source>
</evidence>
<comment type="caution">
    <text evidence="3">The sequence shown here is derived from an EMBL/GenBank/DDBJ whole genome shotgun (WGS) entry which is preliminary data.</text>
</comment>
<dbReference type="AlphaFoldDB" id="A0A136PV73"/>
<keyword evidence="1" id="KW-0592">Phosphate transport</keyword>
<keyword evidence="4" id="KW-1185">Reference proteome</keyword>
<dbReference type="GO" id="GO:0006817">
    <property type="term" value="P:phosphate ion transport"/>
    <property type="evidence" value="ECO:0007669"/>
    <property type="project" value="UniProtKB-KW"/>
</dbReference>
<dbReference type="Gene3D" id="1.20.58.220">
    <property type="entry name" value="Phosphate transport system protein phou homolog 2, domain 2"/>
    <property type="match status" value="1"/>
</dbReference>
<proteinExistence type="predicted"/>
<dbReference type="SUPFAM" id="SSF109755">
    <property type="entry name" value="PhoU-like"/>
    <property type="match status" value="1"/>
</dbReference>
<dbReference type="RefSeq" id="WP_067362882.1">
    <property type="nucleotide sequence ID" value="NZ_JBIUBN010000008.1"/>
</dbReference>
<accession>A0A136PV73</accession>
<feature type="domain" description="PhoU" evidence="2">
    <location>
        <begin position="28"/>
        <end position="102"/>
    </location>
</feature>
<dbReference type="GO" id="GO:0045936">
    <property type="term" value="P:negative regulation of phosphate metabolic process"/>
    <property type="evidence" value="ECO:0007669"/>
    <property type="project" value="InterPro"/>
</dbReference>
<dbReference type="OrthoDB" id="9814256at2"/>
<evidence type="ECO:0000313" key="4">
    <source>
        <dbReference type="Proteomes" id="UP000070620"/>
    </source>
</evidence>